<evidence type="ECO:0000313" key="2">
    <source>
        <dbReference type="EMBL" id="KKM98360.1"/>
    </source>
</evidence>
<gene>
    <name evidence="2" type="ORF">LCGC14_1158690</name>
</gene>
<dbReference type="PROSITE" id="PS50076">
    <property type="entry name" value="DNAJ_2"/>
    <property type="match status" value="1"/>
</dbReference>
<reference evidence="2" key="1">
    <citation type="journal article" date="2015" name="Nature">
        <title>Complex archaea that bridge the gap between prokaryotes and eukaryotes.</title>
        <authorList>
            <person name="Spang A."/>
            <person name="Saw J.H."/>
            <person name="Jorgensen S.L."/>
            <person name="Zaremba-Niedzwiedzka K."/>
            <person name="Martijn J."/>
            <person name="Lind A.E."/>
            <person name="van Eijk R."/>
            <person name="Schleper C."/>
            <person name="Guy L."/>
            <person name="Ettema T.J."/>
        </authorList>
    </citation>
    <scope>NUCLEOTIDE SEQUENCE</scope>
</reference>
<sequence length="160" mass="19104">MSEKEVAKQMANEMFQRGYKTSEIAKAIGKSKSTVYKYIQEEYDLHRYPEIRTEIKMVLIQGDFEKYIRNLSFKDISLIRRRFHLWGTSKQEKIHAILKYFKSYSILGVYPEHLSRAIIKSAFRKKAKETHPDLNKHLDKSGKDFQEVHQSYEYLLRLHA</sequence>
<accession>A0A0F9PBM4</accession>
<feature type="domain" description="J" evidence="1">
    <location>
        <begin position="102"/>
        <end position="160"/>
    </location>
</feature>
<dbReference type="Pfam" id="PF06056">
    <property type="entry name" value="Terminase_5"/>
    <property type="match status" value="1"/>
</dbReference>
<dbReference type="EMBL" id="LAZR01005629">
    <property type="protein sequence ID" value="KKM98360.1"/>
    <property type="molecule type" value="Genomic_DNA"/>
</dbReference>
<dbReference type="InterPro" id="IPR001623">
    <property type="entry name" value="DnaJ_domain"/>
</dbReference>
<comment type="caution">
    <text evidence="2">The sequence shown here is derived from an EMBL/GenBank/DDBJ whole genome shotgun (WGS) entry which is preliminary data.</text>
</comment>
<evidence type="ECO:0000259" key="1">
    <source>
        <dbReference type="PROSITE" id="PS50076"/>
    </source>
</evidence>
<organism evidence="2">
    <name type="scientific">marine sediment metagenome</name>
    <dbReference type="NCBI Taxonomy" id="412755"/>
    <lineage>
        <taxon>unclassified sequences</taxon>
        <taxon>metagenomes</taxon>
        <taxon>ecological metagenomes</taxon>
    </lineage>
</organism>
<name>A0A0F9PBM4_9ZZZZ</name>
<dbReference type="Gene3D" id="1.10.287.110">
    <property type="entry name" value="DnaJ domain"/>
    <property type="match status" value="1"/>
</dbReference>
<dbReference type="InterPro" id="IPR010332">
    <property type="entry name" value="ATPase_terminase-su_N"/>
</dbReference>
<dbReference type="AlphaFoldDB" id="A0A0F9PBM4"/>
<dbReference type="SMART" id="SM00271">
    <property type="entry name" value="DnaJ"/>
    <property type="match status" value="1"/>
</dbReference>
<dbReference type="SUPFAM" id="SSF46565">
    <property type="entry name" value="Chaperone J-domain"/>
    <property type="match status" value="1"/>
</dbReference>
<protein>
    <recommendedName>
        <fullName evidence="1">J domain-containing protein</fullName>
    </recommendedName>
</protein>
<dbReference type="CDD" id="cd06257">
    <property type="entry name" value="DnaJ"/>
    <property type="match status" value="1"/>
</dbReference>
<dbReference type="Pfam" id="PF00226">
    <property type="entry name" value="DnaJ"/>
    <property type="match status" value="1"/>
</dbReference>
<dbReference type="InterPro" id="IPR036869">
    <property type="entry name" value="J_dom_sf"/>
</dbReference>
<proteinExistence type="predicted"/>
<dbReference type="Gene3D" id="1.10.10.60">
    <property type="entry name" value="Homeodomain-like"/>
    <property type="match status" value="1"/>
</dbReference>